<dbReference type="EC" id="2.3.1.286" evidence="1"/>
<dbReference type="PANTHER" id="PTHR11085">
    <property type="entry name" value="NAD-DEPENDENT PROTEIN DEACYLASE SIRTUIN-5, MITOCHONDRIAL-RELATED"/>
    <property type="match status" value="1"/>
</dbReference>
<proteinExistence type="predicted"/>
<dbReference type="GO" id="GO:0070403">
    <property type="term" value="F:NAD+ binding"/>
    <property type="evidence" value="ECO:0007669"/>
    <property type="project" value="InterPro"/>
</dbReference>
<dbReference type="PANTHER" id="PTHR11085:SF4">
    <property type="entry name" value="NAD-DEPENDENT PROTEIN DEACYLASE"/>
    <property type="match status" value="1"/>
</dbReference>
<comment type="caution">
    <text evidence="4">Lacks conserved residue(s) required for the propagation of feature annotation.</text>
</comment>
<keyword evidence="7" id="KW-1185">Reference proteome</keyword>
<dbReference type="Gene3D" id="3.30.1600.10">
    <property type="entry name" value="SIR2/SIRT2 'Small Domain"/>
    <property type="match status" value="1"/>
</dbReference>
<evidence type="ECO:0000313" key="7">
    <source>
        <dbReference type="Proteomes" id="UP000243205"/>
    </source>
</evidence>
<dbReference type="AlphaFoldDB" id="A0A1G6Z839"/>
<dbReference type="SUPFAM" id="SSF52467">
    <property type="entry name" value="DHS-like NAD/FAD-binding domain"/>
    <property type="match status" value="1"/>
</dbReference>
<protein>
    <recommendedName>
        <fullName evidence="1">protein acetyllysine N-acetyltransferase</fullName>
        <ecNumber evidence="1">2.3.1.286</ecNumber>
    </recommendedName>
</protein>
<dbReference type="GO" id="GO:0017136">
    <property type="term" value="F:histone deacetylase activity, NAD-dependent"/>
    <property type="evidence" value="ECO:0007669"/>
    <property type="project" value="TreeGrafter"/>
</dbReference>
<dbReference type="InterPro" id="IPR003000">
    <property type="entry name" value="Sirtuin"/>
</dbReference>
<dbReference type="PROSITE" id="PS50305">
    <property type="entry name" value="SIRTUIN"/>
    <property type="match status" value="1"/>
</dbReference>
<dbReference type="InterPro" id="IPR029035">
    <property type="entry name" value="DHS-like_NAD/FAD-binding_dom"/>
</dbReference>
<dbReference type="InterPro" id="IPR050134">
    <property type="entry name" value="NAD-dep_sirtuin_deacylases"/>
</dbReference>
<evidence type="ECO:0000256" key="2">
    <source>
        <dbReference type="ARBA" id="ARBA00022679"/>
    </source>
</evidence>
<dbReference type="Gene3D" id="3.40.50.1220">
    <property type="entry name" value="TPP-binding domain"/>
    <property type="match status" value="1"/>
</dbReference>
<gene>
    <name evidence="6" type="ORF">SAMN05661003_102313</name>
</gene>
<evidence type="ECO:0000256" key="3">
    <source>
        <dbReference type="ARBA" id="ARBA00023027"/>
    </source>
</evidence>
<sequence>MESHSALQPLLHQAAEALQQAQCLIITAGAGMGVDSGLPDFRGDQGFWTAYPMYQRLGINFYSAANPVHFSRDPAFGWGFYGHRTNLYRATRPHAGFSLLHQWARRFALPCFVVTSNVDGQFQQAGFSEDKLLEIHGSIHHLQCSRPCSQAIWPNREIFAIDETSMRCHQVPHCPQCGAVVRPNILMFNDFCWIDERSAAQERAFDHFLSQQRQHRHRRLIIELGAGTAVPSIRRLSLQLAEQADDRVVRINPREPQIAAPHLSLPLGALAALQAIDQLLPAG</sequence>
<dbReference type="STRING" id="57664.SAMN05661003_102313"/>
<keyword evidence="2" id="KW-0808">Transferase</keyword>
<dbReference type="Pfam" id="PF02146">
    <property type="entry name" value="SIR2"/>
    <property type="match status" value="1"/>
</dbReference>
<name>A0A1G6Z839_9BACT</name>
<dbReference type="InterPro" id="IPR026590">
    <property type="entry name" value="Ssirtuin_cat_dom"/>
</dbReference>
<organism evidence="6 7">
    <name type="scientific">Desulfuromonas thiophila</name>
    <dbReference type="NCBI Taxonomy" id="57664"/>
    <lineage>
        <taxon>Bacteria</taxon>
        <taxon>Pseudomonadati</taxon>
        <taxon>Thermodesulfobacteriota</taxon>
        <taxon>Desulfuromonadia</taxon>
        <taxon>Desulfuromonadales</taxon>
        <taxon>Desulfuromonadaceae</taxon>
        <taxon>Desulfuromonas</taxon>
    </lineage>
</organism>
<keyword evidence="3" id="KW-0520">NAD</keyword>
<dbReference type="EMBL" id="FNAQ01000002">
    <property type="protein sequence ID" value="SDD98157.1"/>
    <property type="molecule type" value="Genomic_DNA"/>
</dbReference>
<evidence type="ECO:0000256" key="1">
    <source>
        <dbReference type="ARBA" id="ARBA00012928"/>
    </source>
</evidence>
<dbReference type="OrthoDB" id="9800582at2"/>
<feature type="domain" description="Deacetylase sirtuin-type" evidence="5">
    <location>
        <begin position="4"/>
        <end position="283"/>
    </location>
</feature>
<dbReference type="RefSeq" id="WP_092076417.1">
    <property type="nucleotide sequence ID" value="NZ_FNAQ01000002.1"/>
</dbReference>
<evidence type="ECO:0000256" key="4">
    <source>
        <dbReference type="PROSITE-ProRule" id="PRU00236"/>
    </source>
</evidence>
<dbReference type="InterPro" id="IPR026591">
    <property type="entry name" value="Sirtuin_cat_small_dom_sf"/>
</dbReference>
<dbReference type="Proteomes" id="UP000243205">
    <property type="component" value="Unassembled WGS sequence"/>
</dbReference>
<evidence type="ECO:0000313" key="6">
    <source>
        <dbReference type="EMBL" id="SDD98157.1"/>
    </source>
</evidence>
<reference evidence="7" key="1">
    <citation type="submission" date="2016-10" db="EMBL/GenBank/DDBJ databases">
        <authorList>
            <person name="Varghese N."/>
            <person name="Submissions S."/>
        </authorList>
    </citation>
    <scope>NUCLEOTIDE SEQUENCE [LARGE SCALE GENOMIC DNA]</scope>
    <source>
        <strain evidence="7">DSM 8987</strain>
    </source>
</reference>
<accession>A0A1G6Z839</accession>
<evidence type="ECO:0000259" key="5">
    <source>
        <dbReference type="PROSITE" id="PS50305"/>
    </source>
</evidence>